<reference evidence="2" key="1">
    <citation type="submission" date="2013-03" db="EMBL/GenBank/DDBJ databases">
        <authorList>
            <person name="Jeffery W."/>
            <person name="Warren W."/>
            <person name="Wilson R.K."/>
        </authorList>
    </citation>
    <scope>NUCLEOTIDE SEQUENCE</scope>
    <source>
        <strain evidence="2">female</strain>
    </source>
</reference>
<reference evidence="1" key="3">
    <citation type="submission" date="2025-08" db="UniProtKB">
        <authorList>
            <consortium name="Ensembl"/>
        </authorList>
    </citation>
    <scope>IDENTIFICATION</scope>
</reference>
<proteinExistence type="predicted"/>
<sequence>ELSQLRDSEFGRPSPRHGLNLLYWFAHDFITFHLTSDGQIMVPRENPSTNAYGFHRFKNFSDDDELHLLPEQKLPYYGVGNLNAPGAEKLPSYVRKDYNRVPESNMDRIMVRLNGNFLERVYITQHSDQTSFGQRHRISQGLLLNIKNMSQEEFLKKMQPPQIQNQ</sequence>
<evidence type="ECO:0000313" key="1">
    <source>
        <dbReference type="Ensembl" id="ENSAMXP00000049647.1"/>
    </source>
</evidence>
<name>A0A3B1K4S4_ASTMX</name>
<reference evidence="1" key="4">
    <citation type="submission" date="2025-09" db="UniProtKB">
        <authorList>
            <consortium name="Ensembl"/>
        </authorList>
    </citation>
    <scope>IDENTIFICATION</scope>
</reference>
<dbReference type="STRING" id="7994.ENSAMXP00000049647"/>
<dbReference type="InParanoid" id="A0A3B1K4S4"/>
<dbReference type="Proteomes" id="UP000018467">
    <property type="component" value="Unassembled WGS sequence"/>
</dbReference>
<dbReference type="GeneTree" id="ENSGT00730000111690"/>
<dbReference type="AlphaFoldDB" id="A0A3B1K4S4"/>
<evidence type="ECO:0000313" key="2">
    <source>
        <dbReference type="Proteomes" id="UP000018467"/>
    </source>
</evidence>
<dbReference type="Bgee" id="ENSAMXG00000035388">
    <property type="expression patterns" value="Expressed in olfactory epithelium and 13 other cell types or tissues"/>
</dbReference>
<keyword evidence="2" id="KW-1185">Reference proteome</keyword>
<protein>
    <submittedName>
        <fullName evidence="1">Uncharacterized protein</fullName>
    </submittedName>
</protein>
<dbReference type="Ensembl" id="ENSAMXT00000054246.1">
    <property type="protein sequence ID" value="ENSAMXP00000049647.1"/>
    <property type="gene ID" value="ENSAMXG00000035388.1"/>
</dbReference>
<dbReference type="PANTHER" id="PTHR38706:SF2">
    <property type="match status" value="1"/>
</dbReference>
<accession>A0A3B1K4S4</accession>
<organism evidence="1 2">
    <name type="scientific">Astyanax mexicanus</name>
    <name type="common">Blind cave fish</name>
    <name type="synonym">Astyanax fasciatus mexicanus</name>
    <dbReference type="NCBI Taxonomy" id="7994"/>
    <lineage>
        <taxon>Eukaryota</taxon>
        <taxon>Metazoa</taxon>
        <taxon>Chordata</taxon>
        <taxon>Craniata</taxon>
        <taxon>Vertebrata</taxon>
        <taxon>Euteleostomi</taxon>
        <taxon>Actinopterygii</taxon>
        <taxon>Neopterygii</taxon>
        <taxon>Teleostei</taxon>
        <taxon>Ostariophysi</taxon>
        <taxon>Characiformes</taxon>
        <taxon>Characoidei</taxon>
        <taxon>Acestrorhamphidae</taxon>
        <taxon>Acestrorhamphinae</taxon>
        <taxon>Astyanax</taxon>
    </lineage>
</organism>
<dbReference type="PANTHER" id="PTHR38706">
    <property type="entry name" value="SI:CH211-198C19.1-RELATED"/>
    <property type="match status" value="1"/>
</dbReference>
<reference evidence="2" key="2">
    <citation type="journal article" date="2014" name="Nat. Commun.">
        <title>The cavefish genome reveals candidate genes for eye loss.</title>
        <authorList>
            <person name="McGaugh S.E."/>
            <person name="Gross J.B."/>
            <person name="Aken B."/>
            <person name="Blin M."/>
            <person name="Borowsky R."/>
            <person name="Chalopin D."/>
            <person name="Hinaux H."/>
            <person name="Jeffery W.R."/>
            <person name="Keene A."/>
            <person name="Ma L."/>
            <person name="Minx P."/>
            <person name="Murphy D."/>
            <person name="O'Quin K.E."/>
            <person name="Retaux S."/>
            <person name="Rohner N."/>
            <person name="Searle S.M."/>
            <person name="Stahl B.A."/>
            <person name="Tabin C."/>
            <person name="Volff J.N."/>
            <person name="Yoshizawa M."/>
            <person name="Warren W.C."/>
        </authorList>
    </citation>
    <scope>NUCLEOTIDE SEQUENCE [LARGE SCALE GENOMIC DNA]</scope>
    <source>
        <strain evidence="2">female</strain>
    </source>
</reference>